<comment type="caution">
    <text evidence="1">The sequence shown here is derived from an EMBL/GenBank/DDBJ whole genome shotgun (WGS) entry which is preliminary data.</text>
</comment>
<evidence type="ECO:0000313" key="1">
    <source>
        <dbReference type="EMBL" id="KAK1259527.1"/>
    </source>
</evidence>
<organism evidence="1 2">
    <name type="scientific">Acorus gramineus</name>
    <name type="common">Dwarf sweet flag</name>
    <dbReference type="NCBI Taxonomy" id="55184"/>
    <lineage>
        <taxon>Eukaryota</taxon>
        <taxon>Viridiplantae</taxon>
        <taxon>Streptophyta</taxon>
        <taxon>Embryophyta</taxon>
        <taxon>Tracheophyta</taxon>
        <taxon>Spermatophyta</taxon>
        <taxon>Magnoliopsida</taxon>
        <taxon>Liliopsida</taxon>
        <taxon>Acoraceae</taxon>
        <taxon>Acorus</taxon>
    </lineage>
</organism>
<gene>
    <name evidence="1" type="ORF">QJS04_geneDACA021409</name>
</gene>
<reference evidence="1" key="1">
    <citation type="journal article" date="2023" name="Nat. Commun.">
        <title>Diploid and tetraploid genomes of Acorus and the evolution of monocots.</title>
        <authorList>
            <person name="Ma L."/>
            <person name="Liu K.W."/>
            <person name="Li Z."/>
            <person name="Hsiao Y.Y."/>
            <person name="Qi Y."/>
            <person name="Fu T."/>
            <person name="Tang G.D."/>
            <person name="Zhang D."/>
            <person name="Sun W.H."/>
            <person name="Liu D.K."/>
            <person name="Li Y."/>
            <person name="Chen G.Z."/>
            <person name="Liu X.D."/>
            <person name="Liao X.Y."/>
            <person name="Jiang Y.T."/>
            <person name="Yu X."/>
            <person name="Hao Y."/>
            <person name="Huang J."/>
            <person name="Zhao X.W."/>
            <person name="Ke S."/>
            <person name="Chen Y.Y."/>
            <person name="Wu W.L."/>
            <person name="Hsu J.L."/>
            <person name="Lin Y.F."/>
            <person name="Huang M.D."/>
            <person name="Li C.Y."/>
            <person name="Huang L."/>
            <person name="Wang Z.W."/>
            <person name="Zhao X."/>
            <person name="Zhong W.Y."/>
            <person name="Peng D.H."/>
            <person name="Ahmad S."/>
            <person name="Lan S."/>
            <person name="Zhang J.S."/>
            <person name="Tsai W.C."/>
            <person name="Van de Peer Y."/>
            <person name="Liu Z.J."/>
        </authorList>
    </citation>
    <scope>NUCLEOTIDE SEQUENCE</scope>
    <source>
        <strain evidence="1">SCP</strain>
    </source>
</reference>
<name>A0AAV9A5T2_ACOGR</name>
<dbReference type="Proteomes" id="UP001179952">
    <property type="component" value="Unassembled WGS sequence"/>
</dbReference>
<proteinExistence type="predicted"/>
<accession>A0AAV9A5T2</accession>
<evidence type="ECO:0000313" key="2">
    <source>
        <dbReference type="Proteomes" id="UP001179952"/>
    </source>
</evidence>
<sequence>MWISRSTLPRDASNSMTTLKMVEICRPVTVAWAHRSDRAISDAPFTSPASLIQIGELQ</sequence>
<dbReference type="AlphaFoldDB" id="A0AAV9A5T2"/>
<keyword evidence="2" id="KW-1185">Reference proteome</keyword>
<reference evidence="1" key="2">
    <citation type="submission" date="2023-06" db="EMBL/GenBank/DDBJ databases">
        <authorList>
            <person name="Ma L."/>
            <person name="Liu K.-W."/>
            <person name="Li Z."/>
            <person name="Hsiao Y.-Y."/>
            <person name="Qi Y."/>
            <person name="Fu T."/>
            <person name="Tang G."/>
            <person name="Zhang D."/>
            <person name="Sun W.-H."/>
            <person name="Liu D.-K."/>
            <person name="Li Y."/>
            <person name="Chen G.-Z."/>
            <person name="Liu X.-D."/>
            <person name="Liao X.-Y."/>
            <person name="Jiang Y.-T."/>
            <person name="Yu X."/>
            <person name="Hao Y."/>
            <person name="Huang J."/>
            <person name="Zhao X.-W."/>
            <person name="Ke S."/>
            <person name="Chen Y.-Y."/>
            <person name="Wu W.-L."/>
            <person name="Hsu J.-L."/>
            <person name="Lin Y.-F."/>
            <person name="Huang M.-D."/>
            <person name="Li C.-Y."/>
            <person name="Huang L."/>
            <person name="Wang Z.-W."/>
            <person name="Zhao X."/>
            <person name="Zhong W.-Y."/>
            <person name="Peng D.-H."/>
            <person name="Ahmad S."/>
            <person name="Lan S."/>
            <person name="Zhang J.-S."/>
            <person name="Tsai W.-C."/>
            <person name="Van De Peer Y."/>
            <person name="Liu Z.-J."/>
        </authorList>
    </citation>
    <scope>NUCLEOTIDE SEQUENCE</scope>
    <source>
        <strain evidence="1">SCP</strain>
        <tissue evidence="1">Leaves</tissue>
    </source>
</reference>
<protein>
    <submittedName>
        <fullName evidence="1">Uncharacterized protein</fullName>
    </submittedName>
</protein>
<dbReference type="EMBL" id="JAUJYN010000012">
    <property type="protein sequence ID" value="KAK1259527.1"/>
    <property type="molecule type" value="Genomic_DNA"/>
</dbReference>